<dbReference type="GeneTree" id="ENSGT00940000156532"/>
<dbReference type="InterPro" id="IPR001841">
    <property type="entry name" value="Znf_RING"/>
</dbReference>
<evidence type="ECO:0000313" key="12">
    <source>
        <dbReference type="Proteomes" id="UP000694388"/>
    </source>
</evidence>
<dbReference type="Pfam" id="PF12796">
    <property type="entry name" value="Ank_2"/>
    <property type="match status" value="1"/>
</dbReference>
<dbReference type="PANTHER" id="PTHR24171">
    <property type="entry name" value="ANKYRIN REPEAT DOMAIN-CONTAINING PROTEIN 39-RELATED"/>
    <property type="match status" value="1"/>
</dbReference>
<dbReference type="SUPFAM" id="SSF48403">
    <property type="entry name" value="Ankyrin repeat"/>
    <property type="match status" value="1"/>
</dbReference>
<feature type="domain" description="BRCT" evidence="10">
    <location>
        <begin position="610"/>
        <end position="721"/>
    </location>
</feature>
<proteinExistence type="predicted"/>
<dbReference type="SMART" id="SM00248">
    <property type="entry name" value="ANK"/>
    <property type="match status" value="3"/>
</dbReference>
<dbReference type="GO" id="GO:0070531">
    <property type="term" value="C:BRCA1-A complex"/>
    <property type="evidence" value="ECO:0007669"/>
    <property type="project" value="TreeGrafter"/>
</dbReference>
<dbReference type="InterPro" id="IPR002110">
    <property type="entry name" value="Ankyrin_rpt"/>
</dbReference>
<dbReference type="SUPFAM" id="SSF57850">
    <property type="entry name" value="RING/U-box"/>
    <property type="match status" value="1"/>
</dbReference>
<evidence type="ECO:0000259" key="10">
    <source>
        <dbReference type="PROSITE" id="PS50172"/>
    </source>
</evidence>
<dbReference type="Gene3D" id="3.30.40.10">
    <property type="entry name" value="Zinc/RING finger domain, C3HC4 (zinc finger)"/>
    <property type="match status" value="1"/>
</dbReference>
<keyword evidence="1" id="KW-0479">Metal-binding</keyword>
<dbReference type="PROSITE" id="PS00518">
    <property type="entry name" value="ZF_RING_1"/>
    <property type="match status" value="1"/>
</dbReference>
<keyword evidence="5 6" id="KW-0040">ANK repeat</keyword>
<dbReference type="InterPro" id="IPR013083">
    <property type="entry name" value="Znf_RING/FYVE/PHD"/>
</dbReference>
<dbReference type="InterPro" id="IPR001357">
    <property type="entry name" value="BRCT_dom"/>
</dbReference>
<dbReference type="CDD" id="cd17720">
    <property type="entry name" value="BRCT_Bard1_rpt2"/>
    <property type="match status" value="1"/>
</dbReference>
<dbReference type="Pfam" id="PF14835">
    <property type="entry name" value="zf-RING_6"/>
    <property type="match status" value="1"/>
</dbReference>
<feature type="region of interest" description="Disordered" evidence="8">
    <location>
        <begin position="139"/>
        <end position="189"/>
    </location>
</feature>
<dbReference type="AlphaFoldDB" id="A0A8C4QBZ7"/>
<dbReference type="CDD" id="cd17734">
    <property type="entry name" value="BRCT_Bard1_rpt1"/>
    <property type="match status" value="1"/>
</dbReference>
<dbReference type="InterPro" id="IPR036420">
    <property type="entry name" value="BRCT_dom_sf"/>
</dbReference>
<dbReference type="SMART" id="SM00292">
    <property type="entry name" value="BRCT"/>
    <property type="match status" value="2"/>
</dbReference>
<reference evidence="11" key="2">
    <citation type="submission" date="2025-09" db="UniProtKB">
        <authorList>
            <consortium name="Ensembl"/>
        </authorList>
    </citation>
    <scope>IDENTIFICATION</scope>
</reference>
<keyword evidence="4" id="KW-0862">Zinc</keyword>
<evidence type="ECO:0000256" key="2">
    <source>
        <dbReference type="ARBA" id="ARBA00022737"/>
    </source>
</evidence>
<dbReference type="PROSITE" id="PS50172">
    <property type="entry name" value="BRCT"/>
    <property type="match status" value="2"/>
</dbReference>
<dbReference type="InterPro" id="IPR036770">
    <property type="entry name" value="Ankyrin_rpt-contain_sf"/>
</dbReference>
<evidence type="ECO:0000256" key="3">
    <source>
        <dbReference type="ARBA" id="ARBA00022771"/>
    </source>
</evidence>
<feature type="repeat" description="ANK" evidence="6">
    <location>
        <begin position="391"/>
        <end position="423"/>
    </location>
</feature>
<feature type="region of interest" description="Disordered" evidence="8">
    <location>
        <begin position="203"/>
        <end position="227"/>
    </location>
</feature>
<sequence>MGSCVPQPMENRPLQWDATKDALARLEKLLSCGLCNDLLQEPCCLGGCTHVFCRSCVAEHVGKTCPVCQNPCWVRDLCPNRQVDSIVQLCVQLRGILQDGSHDNCGTETGQKCPENKPFHKYFSTKGGKLQCYVKLTPPQGKENESTDSTSAAELGTPTPPSVFDFKGSPSPQKPLRARTRCRSAASRRVSIRRKLVSANKSCNVNKKGNASGYEGQDADAKKGNDDDGLTKAVSLVSDSDSVLIIDMLRAIDGNGNTHGGNEFVEDGSASKKEGLTSGGVILEPTTMGKENCSTQAHTNFLEPFAPLQDTKNVCTKKQVCVGRPGILSPGWSPFTPRSIEKVLNLSGRKCDSKRNKNGETALHVAAIKNELVKVKDLLCNGAEPNVKDYAGWTPLHEACNLGHMSIVKALLEAGARVNTPGYNNDSPLHDAVTNGHLHIATLLLQHGASLEARNSHGLRPIDCAVTQEMRTVLSISTEVSPTPLHLSTLQMFPSTPCSQDSGPVVFVASGLSLTQRASLYSLAQLLDAQVFRQFTLSVTHVVVISRLHPPCTLKCLRGILAGSWIVNYNWVLDCLANKKRLPEDEYEVRGVGMLLSGGPERGRLNKLHQLPGLFDGCFFFFTGVFNTHNKHELAALVKAGSGKVLNRRPRPESDVTQSENTVAYHAPPGSDATFCTHYVVYDKGGSAGVVRCGKVWTVPSSWLVECILSFSLLPVEQAMSI</sequence>
<keyword evidence="2" id="KW-0677">Repeat</keyword>
<dbReference type="GO" id="GO:0031436">
    <property type="term" value="C:BRCA1-BARD1 complex"/>
    <property type="evidence" value="ECO:0007669"/>
    <property type="project" value="TreeGrafter"/>
</dbReference>
<dbReference type="SUPFAM" id="SSF52113">
    <property type="entry name" value="BRCT domain"/>
    <property type="match status" value="2"/>
</dbReference>
<evidence type="ECO:0000256" key="1">
    <source>
        <dbReference type="ARBA" id="ARBA00022723"/>
    </source>
</evidence>
<dbReference type="PROSITE" id="PS50297">
    <property type="entry name" value="ANK_REP_REGION"/>
    <property type="match status" value="3"/>
</dbReference>
<dbReference type="PANTHER" id="PTHR24171:SF8">
    <property type="entry name" value="BRCA1-ASSOCIATED RING DOMAIN PROTEIN 1"/>
    <property type="match status" value="1"/>
</dbReference>
<dbReference type="OMA" id="WLIEAIL"/>
<dbReference type="Pfam" id="PF16589">
    <property type="entry name" value="BRCT_2"/>
    <property type="match status" value="1"/>
</dbReference>
<evidence type="ECO:0000256" key="7">
    <source>
        <dbReference type="PROSITE-ProRule" id="PRU00175"/>
    </source>
</evidence>
<evidence type="ECO:0000259" key="9">
    <source>
        <dbReference type="PROSITE" id="PS50089"/>
    </source>
</evidence>
<dbReference type="Proteomes" id="UP000694388">
    <property type="component" value="Unplaced"/>
</dbReference>
<protein>
    <submittedName>
        <fullName evidence="11">BRCA1 associated RING domain 1</fullName>
    </submittedName>
</protein>
<evidence type="ECO:0000256" key="5">
    <source>
        <dbReference type="ARBA" id="ARBA00023043"/>
    </source>
</evidence>
<dbReference type="InterPro" id="IPR039503">
    <property type="entry name" value="BARD1_Znf-RING"/>
</dbReference>
<dbReference type="PROSITE" id="PS50088">
    <property type="entry name" value="ANK_REPEAT"/>
    <property type="match status" value="3"/>
</dbReference>
<accession>A0A8C4QBZ7</accession>
<dbReference type="GO" id="GO:0085020">
    <property type="term" value="P:protein K6-linked ubiquitination"/>
    <property type="evidence" value="ECO:0007669"/>
    <property type="project" value="TreeGrafter"/>
</dbReference>
<dbReference type="Pfam" id="PF00533">
    <property type="entry name" value="BRCT"/>
    <property type="match status" value="1"/>
</dbReference>
<evidence type="ECO:0000256" key="8">
    <source>
        <dbReference type="SAM" id="MobiDB-lite"/>
    </source>
</evidence>
<reference evidence="11" key="1">
    <citation type="submission" date="2025-08" db="UniProtKB">
        <authorList>
            <consortium name="Ensembl"/>
        </authorList>
    </citation>
    <scope>IDENTIFICATION</scope>
</reference>
<dbReference type="Gene3D" id="1.25.40.20">
    <property type="entry name" value="Ankyrin repeat-containing domain"/>
    <property type="match status" value="1"/>
</dbReference>
<keyword evidence="12" id="KW-1185">Reference proteome</keyword>
<name>A0A8C4QBZ7_EPTBU</name>
<evidence type="ECO:0000256" key="6">
    <source>
        <dbReference type="PROSITE-ProRule" id="PRU00023"/>
    </source>
</evidence>
<dbReference type="InterPro" id="IPR017907">
    <property type="entry name" value="Znf_RING_CS"/>
</dbReference>
<feature type="domain" description="BRCT" evidence="10">
    <location>
        <begin position="502"/>
        <end position="589"/>
    </location>
</feature>
<feature type="domain" description="RING-type" evidence="9">
    <location>
        <begin position="32"/>
        <end position="69"/>
    </location>
</feature>
<evidence type="ECO:0000256" key="4">
    <source>
        <dbReference type="ARBA" id="ARBA00022833"/>
    </source>
</evidence>
<feature type="repeat" description="ANK" evidence="6">
    <location>
        <begin position="358"/>
        <end position="390"/>
    </location>
</feature>
<dbReference type="PROSITE" id="PS50089">
    <property type="entry name" value="ZF_RING_2"/>
    <property type="match status" value="1"/>
</dbReference>
<keyword evidence="3 7" id="KW-0863">Zinc-finger</keyword>
<organism evidence="11 12">
    <name type="scientific">Eptatretus burgeri</name>
    <name type="common">Inshore hagfish</name>
    <dbReference type="NCBI Taxonomy" id="7764"/>
    <lineage>
        <taxon>Eukaryota</taxon>
        <taxon>Metazoa</taxon>
        <taxon>Chordata</taxon>
        <taxon>Craniata</taxon>
        <taxon>Vertebrata</taxon>
        <taxon>Cyclostomata</taxon>
        <taxon>Myxini</taxon>
        <taxon>Myxiniformes</taxon>
        <taxon>Myxinidae</taxon>
        <taxon>Eptatretinae</taxon>
        <taxon>Eptatretus</taxon>
    </lineage>
</organism>
<dbReference type="GO" id="GO:0004842">
    <property type="term" value="F:ubiquitin-protein transferase activity"/>
    <property type="evidence" value="ECO:0007669"/>
    <property type="project" value="TreeGrafter"/>
</dbReference>
<evidence type="ECO:0000313" key="11">
    <source>
        <dbReference type="Ensembl" id="ENSEBUP00000012633.1"/>
    </source>
</evidence>
<feature type="repeat" description="ANK" evidence="6">
    <location>
        <begin position="424"/>
        <end position="456"/>
    </location>
</feature>
<dbReference type="Ensembl" id="ENSEBUT00000013209.1">
    <property type="protein sequence ID" value="ENSEBUP00000012633.1"/>
    <property type="gene ID" value="ENSEBUG00000008029.1"/>
</dbReference>
<dbReference type="GO" id="GO:0008270">
    <property type="term" value="F:zinc ion binding"/>
    <property type="evidence" value="ECO:0007669"/>
    <property type="project" value="UniProtKB-KW"/>
</dbReference>
<dbReference type="Gene3D" id="3.40.50.10190">
    <property type="entry name" value="BRCT domain"/>
    <property type="match status" value="2"/>
</dbReference>
<dbReference type="PRINTS" id="PR01415">
    <property type="entry name" value="ANKYRIN"/>
</dbReference>